<evidence type="ECO:0000313" key="3">
    <source>
        <dbReference type="Proteomes" id="UP001152795"/>
    </source>
</evidence>
<reference evidence="2" key="1">
    <citation type="submission" date="2020-04" db="EMBL/GenBank/DDBJ databases">
        <authorList>
            <person name="Alioto T."/>
            <person name="Alioto T."/>
            <person name="Gomez Garrido J."/>
        </authorList>
    </citation>
    <scope>NUCLEOTIDE SEQUENCE</scope>
    <source>
        <strain evidence="2">A484AB</strain>
    </source>
</reference>
<accession>A0A6S7LFY8</accession>
<dbReference type="PANTHER" id="PTHR24200:SF11">
    <property type="entry name" value="TOUCAN, ISOFORM A"/>
    <property type="match status" value="1"/>
</dbReference>
<dbReference type="EMBL" id="CACRXK020022557">
    <property type="protein sequence ID" value="CAB4036923.1"/>
    <property type="molecule type" value="Genomic_DNA"/>
</dbReference>
<dbReference type="Proteomes" id="UP001152795">
    <property type="component" value="Unassembled WGS sequence"/>
</dbReference>
<dbReference type="PANTHER" id="PTHR24200">
    <property type="entry name" value="TOUCAN, ISOFORM A"/>
    <property type="match status" value="1"/>
</dbReference>
<evidence type="ECO:0000313" key="2">
    <source>
        <dbReference type="EMBL" id="CAB4036923.1"/>
    </source>
</evidence>
<comment type="caution">
    <text evidence="2">The sequence shown here is derived from an EMBL/GenBank/DDBJ whole genome shotgun (WGS) entry which is preliminary data.</text>
</comment>
<keyword evidence="1" id="KW-0175">Coiled coil</keyword>
<sequence>MKSMEDVKHSCDLKLKRIEETYVEDIAQINEKHKDVIAELESQHSKHVDDLVEERHAEIETIKADYDEQFEEIQESLSKSERTCNELVEKLRITEEEAKRDIELRIQDAIAKYKSLPDELESMKFVLEMKNTEVKKLRRSNAELHHKIDDLQQIKQRAALLEREKESLNFVVENKVHFERQLSLERDKLRLSLDREVATSKRLSLEKEELAWRLNSFHNSPTSPTVSTDRFNWRLSGFNSPDSAVYSQKIEESDFEYQMNDTKEIES</sequence>
<organism evidence="2 3">
    <name type="scientific">Paramuricea clavata</name>
    <name type="common">Red gorgonian</name>
    <name type="synonym">Violescent sea-whip</name>
    <dbReference type="NCBI Taxonomy" id="317549"/>
    <lineage>
        <taxon>Eukaryota</taxon>
        <taxon>Metazoa</taxon>
        <taxon>Cnidaria</taxon>
        <taxon>Anthozoa</taxon>
        <taxon>Octocorallia</taxon>
        <taxon>Malacalcyonacea</taxon>
        <taxon>Plexauridae</taxon>
        <taxon>Paramuricea</taxon>
    </lineage>
</organism>
<keyword evidence="3" id="KW-1185">Reference proteome</keyword>
<name>A0A6S7LFY8_PARCT</name>
<dbReference type="GO" id="GO:0008017">
    <property type="term" value="F:microtubule binding"/>
    <property type="evidence" value="ECO:0007669"/>
    <property type="project" value="TreeGrafter"/>
</dbReference>
<gene>
    <name evidence="2" type="ORF">PACLA_8A059067</name>
</gene>
<dbReference type="GO" id="GO:0005634">
    <property type="term" value="C:nucleus"/>
    <property type="evidence" value="ECO:0007669"/>
    <property type="project" value="TreeGrafter"/>
</dbReference>
<evidence type="ECO:0000256" key="1">
    <source>
        <dbReference type="ARBA" id="ARBA00023054"/>
    </source>
</evidence>
<dbReference type="AlphaFoldDB" id="A0A6S7LFY8"/>
<proteinExistence type="predicted"/>
<protein>
    <submittedName>
        <fullName evidence="2">Uncharacterized protein</fullName>
    </submittedName>
</protein>
<dbReference type="OrthoDB" id="10038993at2759"/>
<dbReference type="InterPro" id="IPR051293">
    <property type="entry name" value="MTUS1/CCDC69"/>
</dbReference>
<dbReference type="GO" id="GO:0005737">
    <property type="term" value="C:cytoplasm"/>
    <property type="evidence" value="ECO:0007669"/>
    <property type="project" value="TreeGrafter"/>
</dbReference>